<accession>A0ABU0E6V0</accession>
<sequence length="936" mass="108243">MEIKKEEKTIRYYPDFVSSMLMIKGLYFYEWFFGILGLVIPFFAMGPLGLVFGLMILVAVLAVCHRQNGRENLLGQLVSFLNFALSSKMVIKKEREALEEFEVIEESDQSEVGNKKRRKKKSSKKKEPKKKVNKSQRKRKEKYMQGYFPFRSIHDNYIKMEDGRIFLFLRIQGNNLDFLNFAELDNLFKKLSKSMDRSKFKISFFIEDSVFDIKHNIGVVRKAEEKRNVLFLKRLANEIALMLQGQRKDANKKEPYLRCEITEKELRTNGIDDIRNSLKKTFKDSLNLLDTSQLELKQLLAIYGNRIFSNNIPDSEMEYEDEYETSLLTKKKKSFEEQQLPGIYEFKDMICPVTTVFQPSSAKIGSNVVKTYGVSSFIGATDDTNILSEVCSLKGVASAIYVDDLKLNKYKASLKLSVKSKNSTAVDEIDAIDRDVETASMKSNYRRIKETKQRMYYISIVFKLSAPTQEEMDELEEKFLEKCNDVDITVDPLITKQKFGWMSTNPIGDNKLAPFIKQNIPSESVANLYPFNDSSLMDKEGLPIGDITDKNLKVLFDTFEDRGSNNNILILGRSGQGKTILLWLLLMNEAIKGSFIRNIDIEGICGKFIERLGGINMNMAGNNKYVINPLHIRIPDEIQVGIVDDYVSEVTKWMSIYKSKWDDELLDLFQDYLFKTYELKGITNDSDLRNKKANEYPLFSDVYGLIQHDKDNYNPKICLGTEAQLRKMLLGMKAMVSGADAKLFNRYTYLGDEDIQNVEIINFDFKDMMNSALDRRIAQAANVFTYISQFVNGNMDRSKKIVVSMDEIHTWLKKQYMALVEIMDDYERRFRKYRSSFIKASQTIEEFNTDDEDLRAKVKTLFSQPSVKFLFHLGDIDYSITKSLLNLKNIEIDKLKEDREGKCLMRIGSVVYDLSVMMPEWFAEVKPDVKKAQAMS</sequence>
<dbReference type="Gene3D" id="3.40.50.300">
    <property type="entry name" value="P-loop containing nucleotide triphosphate hydrolases"/>
    <property type="match status" value="1"/>
</dbReference>
<gene>
    <name evidence="3" type="ORF">J2S15_003289</name>
</gene>
<dbReference type="Proteomes" id="UP001230220">
    <property type="component" value="Unassembled WGS sequence"/>
</dbReference>
<feature type="transmembrane region" description="Helical" evidence="2">
    <location>
        <begin position="35"/>
        <end position="61"/>
    </location>
</feature>
<protein>
    <submittedName>
        <fullName evidence="3">Uncharacterized protein</fullName>
    </submittedName>
</protein>
<comment type="caution">
    <text evidence="3">The sequence shown here is derived from an EMBL/GenBank/DDBJ whole genome shotgun (WGS) entry which is preliminary data.</text>
</comment>
<keyword evidence="2" id="KW-0812">Transmembrane</keyword>
<keyword evidence="4" id="KW-1185">Reference proteome</keyword>
<evidence type="ECO:0000313" key="4">
    <source>
        <dbReference type="Proteomes" id="UP001230220"/>
    </source>
</evidence>
<keyword evidence="2" id="KW-0472">Membrane</keyword>
<dbReference type="PANTHER" id="PTHR30121">
    <property type="entry name" value="UNCHARACTERIZED PROTEIN YJGR-RELATED"/>
    <property type="match status" value="1"/>
</dbReference>
<name>A0ABU0E6V0_9FIRM</name>
<evidence type="ECO:0000313" key="3">
    <source>
        <dbReference type="EMBL" id="MDQ0362535.1"/>
    </source>
</evidence>
<feature type="compositionally biased region" description="Basic residues" evidence="1">
    <location>
        <begin position="115"/>
        <end position="140"/>
    </location>
</feature>
<dbReference type="Gene3D" id="1.10.8.730">
    <property type="match status" value="1"/>
</dbReference>
<reference evidence="3 4" key="1">
    <citation type="submission" date="2023-07" db="EMBL/GenBank/DDBJ databases">
        <title>Genomic Encyclopedia of Type Strains, Phase IV (KMG-IV): sequencing the most valuable type-strain genomes for metagenomic binning, comparative biology and taxonomic classification.</title>
        <authorList>
            <person name="Goeker M."/>
        </authorList>
    </citation>
    <scope>NUCLEOTIDE SEQUENCE [LARGE SCALE GENOMIC DNA]</scope>
    <source>
        <strain evidence="3 4">DSM 16784</strain>
    </source>
</reference>
<dbReference type="EMBL" id="JAUSUR010000007">
    <property type="protein sequence ID" value="MDQ0362535.1"/>
    <property type="molecule type" value="Genomic_DNA"/>
</dbReference>
<dbReference type="SUPFAM" id="SSF52540">
    <property type="entry name" value="P-loop containing nucleoside triphosphate hydrolases"/>
    <property type="match status" value="1"/>
</dbReference>
<evidence type="ECO:0000256" key="1">
    <source>
        <dbReference type="SAM" id="MobiDB-lite"/>
    </source>
</evidence>
<keyword evidence="2" id="KW-1133">Transmembrane helix</keyword>
<dbReference type="InterPro" id="IPR051162">
    <property type="entry name" value="T4SS_component"/>
</dbReference>
<dbReference type="RefSeq" id="WP_307410244.1">
    <property type="nucleotide sequence ID" value="NZ_JAUSUR010000007.1"/>
</dbReference>
<evidence type="ECO:0000256" key="2">
    <source>
        <dbReference type="SAM" id="Phobius"/>
    </source>
</evidence>
<feature type="region of interest" description="Disordered" evidence="1">
    <location>
        <begin position="112"/>
        <end position="140"/>
    </location>
</feature>
<dbReference type="InterPro" id="IPR027417">
    <property type="entry name" value="P-loop_NTPase"/>
</dbReference>
<dbReference type="PANTHER" id="PTHR30121:SF6">
    <property type="entry name" value="SLR6007 PROTEIN"/>
    <property type="match status" value="1"/>
</dbReference>
<organism evidence="3 4">
    <name type="scientific">Breznakia pachnodae</name>
    <dbReference type="NCBI Taxonomy" id="265178"/>
    <lineage>
        <taxon>Bacteria</taxon>
        <taxon>Bacillati</taxon>
        <taxon>Bacillota</taxon>
        <taxon>Erysipelotrichia</taxon>
        <taxon>Erysipelotrichales</taxon>
        <taxon>Erysipelotrichaceae</taxon>
        <taxon>Breznakia</taxon>
    </lineage>
</organism>
<proteinExistence type="predicted"/>